<dbReference type="GO" id="GO:0016747">
    <property type="term" value="F:acyltransferase activity, transferring groups other than amino-acyl groups"/>
    <property type="evidence" value="ECO:0007669"/>
    <property type="project" value="InterPro"/>
</dbReference>
<dbReference type="AlphaFoldDB" id="A0A6N7PNT5"/>
<dbReference type="InterPro" id="IPR016181">
    <property type="entry name" value="Acyl_CoA_acyltransferase"/>
</dbReference>
<reference evidence="2 3" key="1">
    <citation type="submission" date="2019-10" db="EMBL/GenBank/DDBJ databases">
        <title>A soil myxobacterium in the family Polyangiaceae.</title>
        <authorList>
            <person name="Li Y."/>
            <person name="Wang J."/>
        </authorList>
    </citation>
    <scope>NUCLEOTIDE SEQUENCE [LARGE SCALE GENOMIC DNA]</scope>
    <source>
        <strain evidence="2 3">DSM 14734</strain>
    </source>
</reference>
<dbReference type="Pfam" id="PF13302">
    <property type="entry name" value="Acetyltransf_3"/>
    <property type="match status" value="1"/>
</dbReference>
<keyword evidence="2" id="KW-0808">Transferase</keyword>
<evidence type="ECO:0000313" key="3">
    <source>
        <dbReference type="Proteomes" id="UP000440224"/>
    </source>
</evidence>
<dbReference type="Gene3D" id="3.40.630.30">
    <property type="match status" value="1"/>
</dbReference>
<dbReference type="Proteomes" id="UP000440224">
    <property type="component" value="Unassembled WGS sequence"/>
</dbReference>
<feature type="domain" description="N-acetyltransferase" evidence="1">
    <location>
        <begin position="11"/>
        <end position="170"/>
    </location>
</feature>
<keyword evidence="3" id="KW-1185">Reference proteome</keyword>
<protein>
    <submittedName>
        <fullName evidence="2">GNAT family N-acetyltransferase</fullName>
    </submittedName>
</protein>
<name>A0A6N7PNT5_9BACT</name>
<proteinExistence type="predicted"/>
<dbReference type="InterPro" id="IPR051531">
    <property type="entry name" value="N-acetyltransferase"/>
</dbReference>
<sequence length="183" mass="19741">MTGTLATTERLTIRNLDPADAPFILRLLNDPDFLEHIGDRGVRTLEDAGVYLREGPIVSYERHGHGLWGVALRRTGELAGLSGLLKREQYADVDIGYAFLPEFRGSGYAFESASAVLGLAAGAFGLRKVIALVSPANAASIGLLTKLGFTRSAMQAVDPQKTVIYERYLGDGNFTISTAPITR</sequence>
<dbReference type="EMBL" id="WJIE01000005">
    <property type="protein sequence ID" value="MRG93683.1"/>
    <property type="molecule type" value="Genomic_DNA"/>
</dbReference>
<dbReference type="SUPFAM" id="SSF55729">
    <property type="entry name" value="Acyl-CoA N-acyltransferases (Nat)"/>
    <property type="match status" value="1"/>
</dbReference>
<gene>
    <name evidence="2" type="ORF">GF068_17460</name>
</gene>
<dbReference type="PROSITE" id="PS51186">
    <property type="entry name" value="GNAT"/>
    <property type="match status" value="1"/>
</dbReference>
<dbReference type="RefSeq" id="WP_153820549.1">
    <property type="nucleotide sequence ID" value="NZ_WJIE01000005.1"/>
</dbReference>
<comment type="caution">
    <text evidence="2">The sequence shown here is derived from an EMBL/GenBank/DDBJ whole genome shotgun (WGS) entry which is preliminary data.</text>
</comment>
<evidence type="ECO:0000313" key="2">
    <source>
        <dbReference type="EMBL" id="MRG93683.1"/>
    </source>
</evidence>
<dbReference type="PANTHER" id="PTHR43792">
    <property type="entry name" value="GNAT FAMILY, PUTATIVE (AFU_ORTHOLOGUE AFUA_3G00765)-RELATED-RELATED"/>
    <property type="match status" value="1"/>
</dbReference>
<dbReference type="InterPro" id="IPR000182">
    <property type="entry name" value="GNAT_dom"/>
</dbReference>
<accession>A0A6N7PNT5</accession>
<organism evidence="2 3">
    <name type="scientific">Polyangium spumosum</name>
    <dbReference type="NCBI Taxonomy" id="889282"/>
    <lineage>
        <taxon>Bacteria</taxon>
        <taxon>Pseudomonadati</taxon>
        <taxon>Myxococcota</taxon>
        <taxon>Polyangia</taxon>
        <taxon>Polyangiales</taxon>
        <taxon>Polyangiaceae</taxon>
        <taxon>Polyangium</taxon>
    </lineage>
</organism>
<evidence type="ECO:0000259" key="1">
    <source>
        <dbReference type="PROSITE" id="PS51186"/>
    </source>
</evidence>
<dbReference type="OrthoDB" id="6293260at2"/>
<dbReference type="PANTHER" id="PTHR43792:SF1">
    <property type="entry name" value="N-ACETYLTRANSFERASE DOMAIN-CONTAINING PROTEIN"/>
    <property type="match status" value="1"/>
</dbReference>